<evidence type="ECO:0000259" key="4">
    <source>
        <dbReference type="Pfam" id="PF26002"/>
    </source>
</evidence>
<evidence type="ECO:0000256" key="1">
    <source>
        <dbReference type="SAM" id="Coils"/>
    </source>
</evidence>
<feature type="domain" description="AprE-like beta-barrel" evidence="4">
    <location>
        <begin position="306"/>
        <end position="399"/>
    </location>
</feature>
<keyword evidence="2" id="KW-1133">Transmembrane helix</keyword>
<dbReference type="PRINTS" id="PR01490">
    <property type="entry name" value="RTXTOXIND"/>
</dbReference>
<dbReference type="Pfam" id="PF25973">
    <property type="entry name" value="BSH_CzcB"/>
    <property type="match status" value="1"/>
</dbReference>
<protein>
    <submittedName>
        <fullName evidence="5">HlyD family efflux transporter periplasmic adaptor subunit</fullName>
    </submittedName>
</protein>
<dbReference type="Gene3D" id="2.40.30.170">
    <property type="match status" value="1"/>
</dbReference>
<organism evidence="5 6">
    <name type="scientific">Paracraurococcus lichenis</name>
    <dbReference type="NCBI Taxonomy" id="3064888"/>
    <lineage>
        <taxon>Bacteria</taxon>
        <taxon>Pseudomonadati</taxon>
        <taxon>Pseudomonadota</taxon>
        <taxon>Alphaproteobacteria</taxon>
        <taxon>Acetobacterales</taxon>
        <taxon>Roseomonadaceae</taxon>
        <taxon>Paracraurococcus</taxon>
    </lineage>
</organism>
<dbReference type="SUPFAM" id="SSF111369">
    <property type="entry name" value="HlyD-like secretion proteins"/>
    <property type="match status" value="1"/>
</dbReference>
<dbReference type="Proteomes" id="UP001243009">
    <property type="component" value="Unassembled WGS sequence"/>
</dbReference>
<dbReference type="PANTHER" id="PTHR30386:SF28">
    <property type="entry name" value="EXPORTED PROTEIN"/>
    <property type="match status" value="1"/>
</dbReference>
<evidence type="ECO:0000313" key="6">
    <source>
        <dbReference type="Proteomes" id="UP001243009"/>
    </source>
</evidence>
<dbReference type="InterPro" id="IPR050739">
    <property type="entry name" value="MFP"/>
</dbReference>
<keyword evidence="1" id="KW-0175">Coiled coil</keyword>
<evidence type="ECO:0000313" key="5">
    <source>
        <dbReference type="EMBL" id="MDO9709263.1"/>
    </source>
</evidence>
<accession>A0ABT9DZF5</accession>
<evidence type="ECO:0000256" key="2">
    <source>
        <dbReference type="SAM" id="Phobius"/>
    </source>
</evidence>
<keyword evidence="2" id="KW-0472">Membrane</keyword>
<dbReference type="RefSeq" id="WP_305104124.1">
    <property type="nucleotide sequence ID" value="NZ_JAUTWS010000010.1"/>
</dbReference>
<reference evidence="5 6" key="1">
    <citation type="submission" date="2023-08" db="EMBL/GenBank/DDBJ databases">
        <title>The draft genome sequence of Paracraurococcus sp. LOR1-02.</title>
        <authorList>
            <person name="Kingkaew E."/>
            <person name="Tanasupawat S."/>
        </authorList>
    </citation>
    <scope>NUCLEOTIDE SEQUENCE [LARGE SCALE GENOMIC DNA]</scope>
    <source>
        <strain evidence="5 6">LOR1-02</strain>
    </source>
</reference>
<comment type="caution">
    <text evidence="5">The sequence shown here is derived from an EMBL/GenBank/DDBJ whole genome shotgun (WGS) entry which is preliminary data.</text>
</comment>
<feature type="domain" description="CzcB-like barrel-sandwich hybrid" evidence="3">
    <location>
        <begin position="74"/>
        <end position="293"/>
    </location>
</feature>
<dbReference type="InterPro" id="IPR058647">
    <property type="entry name" value="BSH_CzcB-like"/>
</dbReference>
<dbReference type="InterPro" id="IPR058982">
    <property type="entry name" value="Beta-barrel_AprE"/>
</dbReference>
<sequence>MTVPATRPLFRQEVLEFQQLDRQWGRAVPMQPVRIRLTVWFIISAAAAIVAFLFLAQYARKETVAGYLMPAAGTARVFPTQSGIVSTLLVEQGQAVEEGQPLLSITTTQIAVTGEDVNATILASLAQQKESLNRQIATEQRRIASERDRLTAMIQGLETELGHLNAQIAVQRERIRVVERILASGQQLAARGLVSELDQRRREEALLEQRQALNALAQQLTARQSQLTETRFSLEQLPFVEAEKIQSMRNEMSTIEQRIAEVDGRRAYVIRAPMTGRISSLQATVGQPANPQNLLLQIIPAHSPLRAELFIPARAIGFVEVGQPVRILYDAFPYQHFGTYRGRIEKVSATILTATDVTLPVALKEPAYRATVSLERPDVDAYGKKVPLQPDMLLRADIILERRTLVDWILNPLLSARIQG</sequence>
<gene>
    <name evidence="5" type="ORF">Q7A36_12990</name>
</gene>
<dbReference type="PANTHER" id="PTHR30386">
    <property type="entry name" value="MEMBRANE FUSION SUBUNIT OF EMRAB-TOLC MULTIDRUG EFFLUX PUMP"/>
    <property type="match status" value="1"/>
</dbReference>
<keyword evidence="2" id="KW-0812">Transmembrane</keyword>
<feature type="transmembrane region" description="Helical" evidence="2">
    <location>
        <begin position="37"/>
        <end position="59"/>
    </location>
</feature>
<dbReference type="Gene3D" id="2.40.50.100">
    <property type="match status" value="1"/>
</dbReference>
<feature type="coiled-coil region" evidence="1">
    <location>
        <begin position="122"/>
        <end position="174"/>
    </location>
</feature>
<name>A0ABT9DZF5_9PROT</name>
<evidence type="ECO:0000259" key="3">
    <source>
        <dbReference type="Pfam" id="PF25973"/>
    </source>
</evidence>
<proteinExistence type="predicted"/>
<feature type="coiled-coil region" evidence="1">
    <location>
        <begin position="203"/>
        <end position="265"/>
    </location>
</feature>
<keyword evidence="6" id="KW-1185">Reference proteome</keyword>
<dbReference type="Pfam" id="PF26002">
    <property type="entry name" value="Beta-barrel_AprE"/>
    <property type="match status" value="1"/>
</dbReference>
<dbReference type="EMBL" id="JAUTWS010000010">
    <property type="protein sequence ID" value="MDO9709263.1"/>
    <property type="molecule type" value="Genomic_DNA"/>
</dbReference>